<dbReference type="EMBL" id="BJNV01000014">
    <property type="protein sequence ID" value="GEC95185.1"/>
    <property type="molecule type" value="Genomic_DNA"/>
</dbReference>
<protein>
    <submittedName>
        <fullName evidence="5">GTP-binding protein</fullName>
    </submittedName>
</protein>
<keyword evidence="3" id="KW-0378">Hydrolase</keyword>
<dbReference type="GO" id="GO:0005525">
    <property type="term" value="F:GTP binding"/>
    <property type="evidence" value="ECO:0007669"/>
    <property type="project" value="UniProtKB-KW"/>
</dbReference>
<dbReference type="Gene3D" id="3.40.50.300">
    <property type="entry name" value="P-loop containing nucleotide triphosphate hydrolases"/>
    <property type="match status" value="1"/>
</dbReference>
<accession>A0A4Y4CQD4</accession>
<dbReference type="GO" id="GO:0016787">
    <property type="term" value="F:hydrolase activity"/>
    <property type="evidence" value="ECO:0007669"/>
    <property type="project" value="UniProtKB-KW"/>
</dbReference>
<dbReference type="PANTHER" id="PTHR42708:SF1">
    <property type="entry name" value="GLIDING MOTILITY PROTEIN MGLA"/>
    <property type="match status" value="1"/>
</dbReference>
<dbReference type="Pfam" id="PF03029">
    <property type="entry name" value="ATP_bind_1"/>
    <property type="match status" value="1"/>
</dbReference>
<reference evidence="5 6" key="1">
    <citation type="submission" date="2019-06" db="EMBL/GenBank/DDBJ databases">
        <title>Whole genome shotgun sequence of Zoogloea ramigera NBRC 15342.</title>
        <authorList>
            <person name="Hosoyama A."/>
            <person name="Uohara A."/>
            <person name="Ohji S."/>
            <person name="Ichikawa N."/>
        </authorList>
    </citation>
    <scope>NUCLEOTIDE SEQUENCE [LARGE SCALE GENOMIC DNA]</scope>
    <source>
        <strain evidence="5 6">NBRC 15342</strain>
    </source>
</reference>
<dbReference type="CDD" id="cd00882">
    <property type="entry name" value="Ras_like_GTPase"/>
    <property type="match status" value="1"/>
</dbReference>
<evidence type="ECO:0000256" key="1">
    <source>
        <dbReference type="ARBA" id="ARBA00005290"/>
    </source>
</evidence>
<evidence type="ECO:0000313" key="5">
    <source>
        <dbReference type="EMBL" id="GEC95185.1"/>
    </source>
</evidence>
<evidence type="ECO:0000256" key="2">
    <source>
        <dbReference type="ARBA" id="ARBA00022741"/>
    </source>
</evidence>
<comment type="caution">
    <text evidence="5">The sequence shown here is derived from an EMBL/GenBank/DDBJ whole genome shotgun (WGS) entry which is preliminary data.</text>
</comment>
<keyword evidence="6" id="KW-1185">Reference proteome</keyword>
<keyword evidence="2" id="KW-0547">Nucleotide-binding</keyword>
<name>A0A4Y4CQD4_ZOORA</name>
<dbReference type="InterPro" id="IPR052705">
    <property type="entry name" value="Gliding_Motility_GTPase"/>
</dbReference>
<dbReference type="PANTHER" id="PTHR42708">
    <property type="entry name" value="ATP/GTP-BINDING PROTEIN-RELATED"/>
    <property type="match status" value="1"/>
</dbReference>
<sequence>MSHYKIIFAGPVGAGKTTAVTAASDIPPVRTDTAASDDVRDIKPQTTVALDYGAMKLGDGSTIHLYGTPGQERFDFMWEILTEGGIALVLLIDNSRGDPLKQLRFYLGAFSGFIRKTAVAVGVTHMDLQASPSLADYQAELDRAGQPGVPVFEVDARSRRDVCLLIEAVLSVIDPVARA</sequence>
<gene>
    <name evidence="5" type="ORF">ZRA01_12580</name>
</gene>
<keyword evidence="4" id="KW-0342">GTP-binding</keyword>
<organism evidence="5 6">
    <name type="scientific">Zoogloea ramigera</name>
    <dbReference type="NCBI Taxonomy" id="350"/>
    <lineage>
        <taxon>Bacteria</taxon>
        <taxon>Pseudomonadati</taxon>
        <taxon>Pseudomonadota</taxon>
        <taxon>Betaproteobacteria</taxon>
        <taxon>Rhodocyclales</taxon>
        <taxon>Zoogloeaceae</taxon>
        <taxon>Zoogloea</taxon>
    </lineage>
</organism>
<dbReference type="InterPro" id="IPR027417">
    <property type="entry name" value="P-loop_NTPase"/>
</dbReference>
<evidence type="ECO:0000256" key="3">
    <source>
        <dbReference type="ARBA" id="ARBA00022801"/>
    </source>
</evidence>
<comment type="similarity">
    <text evidence="1">Belongs to the GPN-loop GTPase family.</text>
</comment>
<dbReference type="AlphaFoldDB" id="A0A4Y4CQD4"/>
<dbReference type="Proteomes" id="UP000318422">
    <property type="component" value="Unassembled WGS sequence"/>
</dbReference>
<dbReference type="RefSeq" id="WP_141350405.1">
    <property type="nucleotide sequence ID" value="NZ_BJNV01000014.1"/>
</dbReference>
<evidence type="ECO:0000313" key="6">
    <source>
        <dbReference type="Proteomes" id="UP000318422"/>
    </source>
</evidence>
<evidence type="ECO:0000256" key="4">
    <source>
        <dbReference type="ARBA" id="ARBA00023134"/>
    </source>
</evidence>
<proteinExistence type="inferred from homology"/>
<dbReference type="InterPro" id="IPR004130">
    <property type="entry name" value="Gpn"/>
</dbReference>
<dbReference type="SUPFAM" id="SSF52540">
    <property type="entry name" value="P-loop containing nucleoside triphosphate hydrolases"/>
    <property type="match status" value="1"/>
</dbReference>
<dbReference type="OrthoDB" id="4319884at2"/>